<proteinExistence type="predicted"/>
<feature type="region of interest" description="Disordered" evidence="1">
    <location>
        <begin position="60"/>
        <end position="94"/>
    </location>
</feature>
<keyword evidence="3" id="KW-1185">Reference proteome</keyword>
<sequence length="94" mass="10658">MMGPGCSWRPGSQGLSMQTWRARAVASRPYLDEIQREAWEAVATHSKEWLLKQIQGKGFGEWPAHEVPNDNGDPEKPREETDVREQPTKAEAAR</sequence>
<evidence type="ECO:0000256" key="1">
    <source>
        <dbReference type="SAM" id="MobiDB-lite"/>
    </source>
</evidence>
<name>A0AAV7UCU8_PLEWA</name>
<feature type="compositionally biased region" description="Basic and acidic residues" evidence="1">
    <location>
        <begin position="63"/>
        <end position="94"/>
    </location>
</feature>
<organism evidence="2 3">
    <name type="scientific">Pleurodeles waltl</name>
    <name type="common">Iberian ribbed newt</name>
    <dbReference type="NCBI Taxonomy" id="8319"/>
    <lineage>
        <taxon>Eukaryota</taxon>
        <taxon>Metazoa</taxon>
        <taxon>Chordata</taxon>
        <taxon>Craniata</taxon>
        <taxon>Vertebrata</taxon>
        <taxon>Euteleostomi</taxon>
        <taxon>Amphibia</taxon>
        <taxon>Batrachia</taxon>
        <taxon>Caudata</taxon>
        <taxon>Salamandroidea</taxon>
        <taxon>Salamandridae</taxon>
        <taxon>Pleurodelinae</taxon>
        <taxon>Pleurodeles</taxon>
    </lineage>
</organism>
<gene>
    <name evidence="2" type="ORF">NDU88_002329</name>
</gene>
<accession>A0AAV7UCU8</accession>
<protein>
    <submittedName>
        <fullName evidence="2">Uncharacterized protein</fullName>
    </submittedName>
</protein>
<dbReference type="AlphaFoldDB" id="A0AAV7UCU8"/>
<dbReference type="Proteomes" id="UP001066276">
    <property type="component" value="Chromosome 3_1"/>
</dbReference>
<comment type="caution">
    <text evidence="2">The sequence shown here is derived from an EMBL/GenBank/DDBJ whole genome shotgun (WGS) entry which is preliminary data.</text>
</comment>
<evidence type="ECO:0000313" key="3">
    <source>
        <dbReference type="Proteomes" id="UP001066276"/>
    </source>
</evidence>
<reference evidence="2" key="1">
    <citation type="journal article" date="2022" name="bioRxiv">
        <title>Sequencing and chromosome-scale assembly of the giantPleurodeles waltlgenome.</title>
        <authorList>
            <person name="Brown T."/>
            <person name="Elewa A."/>
            <person name="Iarovenko S."/>
            <person name="Subramanian E."/>
            <person name="Araus A.J."/>
            <person name="Petzold A."/>
            <person name="Susuki M."/>
            <person name="Suzuki K.-i.T."/>
            <person name="Hayashi T."/>
            <person name="Toyoda A."/>
            <person name="Oliveira C."/>
            <person name="Osipova E."/>
            <person name="Leigh N.D."/>
            <person name="Simon A."/>
            <person name="Yun M.H."/>
        </authorList>
    </citation>
    <scope>NUCLEOTIDE SEQUENCE</scope>
    <source>
        <strain evidence="2">20211129_DDA</strain>
        <tissue evidence="2">Liver</tissue>
    </source>
</reference>
<evidence type="ECO:0000313" key="2">
    <source>
        <dbReference type="EMBL" id="KAJ1185537.1"/>
    </source>
</evidence>
<dbReference type="EMBL" id="JANPWB010000005">
    <property type="protein sequence ID" value="KAJ1185537.1"/>
    <property type="molecule type" value="Genomic_DNA"/>
</dbReference>